<dbReference type="PANTHER" id="PTHR43333">
    <property type="entry name" value="2-HACID_DH_C DOMAIN-CONTAINING PROTEIN"/>
    <property type="match status" value="1"/>
</dbReference>
<sequence>MEVVITNKIPTETIREIKEQLPSVNISQFETMSEAKEKLESADALFLFGGGLTERVISSAVNLKWVMTSSAGVENLPLDSLEKRGITVTNARGVHNVQMGEYALHAMLDHARKHKVSVEYQQIKRFENFKPGELYGKTLVILGTGAIAQAVAKRANVFGMRVFGINQSGREVVHFDETYALQELFNVLPKADYIVNVLPSTSKTKQLINEESFSYMKHSAVFINFGRGDAVNEQALIEALRNKRLDHAYLDVFEEEPLHEEHPLWGMDEVTITPHIAGYSSHYMERLLPIFVHNLRVFVEQEGEMKNIVNKSEGY</sequence>
<accession>A0ABS2PHB5</accession>
<dbReference type="Pfam" id="PF00389">
    <property type="entry name" value="2-Hacid_dh"/>
    <property type="match status" value="1"/>
</dbReference>
<name>A0ABS2PHB5_9BACL</name>
<keyword evidence="8" id="KW-1185">Reference proteome</keyword>
<evidence type="ECO:0000259" key="5">
    <source>
        <dbReference type="Pfam" id="PF00389"/>
    </source>
</evidence>
<proteinExistence type="inferred from homology"/>
<dbReference type="Pfam" id="PF02826">
    <property type="entry name" value="2-Hacid_dh_C"/>
    <property type="match status" value="1"/>
</dbReference>
<dbReference type="Gene3D" id="3.40.50.720">
    <property type="entry name" value="NAD(P)-binding Rossmann-like Domain"/>
    <property type="match status" value="2"/>
</dbReference>
<evidence type="ECO:0000256" key="3">
    <source>
        <dbReference type="ARBA" id="ARBA00023027"/>
    </source>
</evidence>
<dbReference type="InterPro" id="IPR036291">
    <property type="entry name" value="NAD(P)-bd_dom_sf"/>
</dbReference>
<evidence type="ECO:0000256" key="2">
    <source>
        <dbReference type="ARBA" id="ARBA00023002"/>
    </source>
</evidence>
<feature type="domain" description="D-isomer specific 2-hydroxyacid dehydrogenase NAD-binding" evidence="6">
    <location>
        <begin position="105"/>
        <end position="277"/>
    </location>
</feature>
<organism evidence="7 8">
    <name type="scientific">Geomicrobium sediminis</name>
    <dbReference type="NCBI Taxonomy" id="1347788"/>
    <lineage>
        <taxon>Bacteria</taxon>
        <taxon>Bacillati</taxon>
        <taxon>Bacillota</taxon>
        <taxon>Bacilli</taxon>
        <taxon>Bacillales</taxon>
        <taxon>Geomicrobium</taxon>
    </lineage>
</organism>
<dbReference type="InterPro" id="IPR006139">
    <property type="entry name" value="D-isomer_2_OHA_DH_cat_dom"/>
</dbReference>
<evidence type="ECO:0000256" key="1">
    <source>
        <dbReference type="ARBA" id="ARBA00005854"/>
    </source>
</evidence>
<feature type="domain" description="D-isomer specific 2-hydroxyacid dehydrogenase catalytic" evidence="5">
    <location>
        <begin position="3"/>
        <end position="310"/>
    </location>
</feature>
<keyword evidence="3" id="KW-0520">NAD</keyword>
<protein>
    <submittedName>
        <fullName evidence="7">Phosphoglycerate dehydrogenase-like enzyme</fullName>
    </submittedName>
</protein>
<dbReference type="RefSeq" id="WP_204699591.1">
    <property type="nucleotide sequence ID" value="NZ_JAFBEC010000017.1"/>
</dbReference>
<keyword evidence="2 4" id="KW-0560">Oxidoreductase</keyword>
<comment type="similarity">
    <text evidence="1 4">Belongs to the D-isomer specific 2-hydroxyacid dehydrogenase family.</text>
</comment>
<dbReference type="PANTHER" id="PTHR43333:SF1">
    <property type="entry name" value="D-ISOMER SPECIFIC 2-HYDROXYACID DEHYDROGENASE NAD-BINDING DOMAIN-CONTAINING PROTEIN"/>
    <property type="match status" value="1"/>
</dbReference>
<evidence type="ECO:0000313" key="8">
    <source>
        <dbReference type="Proteomes" id="UP000741863"/>
    </source>
</evidence>
<dbReference type="CDD" id="cd05300">
    <property type="entry name" value="2-Hacid_dh_1"/>
    <property type="match status" value="1"/>
</dbReference>
<dbReference type="SUPFAM" id="SSF51735">
    <property type="entry name" value="NAD(P)-binding Rossmann-fold domains"/>
    <property type="match status" value="1"/>
</dbReference>
<dbReference type="InterPro" id="IPR006140">
    <property type="entry name" value="D-isomer_DH_NAD-bd"/>
</dbReference>
<evidence type="ECO:0000313" key="7">
    <source>
        <dbReference type="EMBL" id="MBM7634833.1"/>
    </source>
</evidence>
<dbReference type="SUPFAM" id="SSF52283">
    <property type="entry name" value="Formate/glycerate dehydrogenase catalytic domain-like"/>
    <property type="match status" value="1"/>
</dbReference>
<evidence type="ECO:0000259" key="6">
    <source>
        <dbReference type="Pfam" id="PF02826"/>
    </source>
</evidence>
<gene>
    <name evidence="7" type="ORF">JOD17_003959</name>
</gene>
<reference evidence="7 8" key="1">
    <citation type="submission" date="2021-01" db="EMBL/GenBank/DDBJ databases">
        <title>Genomic Encyclopedia of Type Strains, Phase IV (KMG-IV): sequencing the most valuable type-strain genomes for metagenomic binning, comparative biology and taxonomic classification.</title>
        <authorList>
            <person name="Goeker M."/>
        </authorList>
    </citation>
    <scope>NUCLEOTIDE SEQUENCE [LARGE SCALE GENOMIC DNA]</scope>
    <source>
        <strain evidence="7 8">DSM 25540</strain>
    </source>
</reference>
<comment type="caution">
    <text evidence="7">The sequence shown here is derived from an EMBL/GenBank/DDBJ whole genome shotgun (WGS) entry which is preliminary data.</text>
</comment>
<dbReference type="EMBL" id="JAFBEC010000017">
    <property type="protein sequence ID" value="MBM7634833.1"/>
    <property type="molecule type" value="Genomic_DNA"/>
</dbReference>
<evidence type="ECO:0000256" key="4">
    <source>
        <dbReference type="RuleBase" id="RU003719"/>
    </source>
</evidence>
<dbReference type="Proteomes" id="UP000741863">
    <property type="component" value="Unassembled WGS sequence"/>
</dbReference>